<feature type="transmembrane region" description="Helical" evidence="6">
    <location>
        <begin position="38"/>
        <end position="60"/>
    </location>
</feature>
<evidence type="ECO:0000256" key="2">
    <source>
        <dbReference type="ARBA" id="ARBA00022475"/>
    </source>
</evidence>
<feature type="transmembrane region" description="Helical" evidence="6">
    <location>
        <begin position="98"/>
        <end position="119"/>
    </location>
</feature>
<keyword evidence="5 6" id="KW-0472">Membrane</keyword>
<dbReference type="InterPro" id="IPR011701">
    <property type="entry name" value="MFS"/>
</dbReference>
<evidence type="ECO:0000256" key="6">
    <source>
        <dbReference type="SAM" id="Phobius"/>
    </source>
</evidence>
<dbReference type="SUPFAM" id="SSF103473">
    <property type="entry name" value="MFS general substrate transporter"/>
    <property type="match status" value="1"/>
</dbReference>
<dbReference type="AlphaFoldDB" id="B4U541"/>
<dbReference type="PANTHER" id="PTHR23513:SF6">
    <property type="entry name" value="MAJOR FACILITATOR SUPERFAMILY ASSOCIATED DOMAIN-CONTAINING PROTEIN"/>
    <property type="match status" value="1"/>
</dbReference>
<evidence type="ECO:0000256" key="1">
    <source>
        <dbReference type="ARBA" id="ARBA00004651"/>
    </source>
</evidence>
<dbReference type="PANTHER" id="PTHR23513">
    <property type="entry name" value="INTEGRAL MEMBRANE EFFLUX PROTEIN-RELATED"/>
    <property type="match status" value="1"/>
</dbReference>
<dbReference type="Proteomes" id="UP000001873">
    <property type="component" value="Chromosome"/>
</dbReference>
<feature type="transmembrane region" description="Helical" evidence="6">
    <location>
        <begin position="307"/>
        <end position="325"/>
    </location>
</feature>
<evidence type="ECO:0000313" key="8">
    <source>
        <dbReference type="Proteomes" id="UP000001873"/>
    </source>
</evidence>
<evidence type="ECO:0000256" key="4">
    <source>
        <dbReference type="ARBA" id="ARBA00022989"/>
    </source>
</evidence>
<proteinExistence type="predicted"/>
<dbReference type="InterPro" id="IPR036259">
    <property type="entry name" value="MFS_trans_sf"/>
</dbReference>
<dbReference type="Gene3D" id="1.20.1250.20">
    <property type="entry name" value="MFS general substrate transporter like domains"/>
    <property type="match status" value="1"/>
</dbReference>
<feature type="transmembrane region" description="Helical" evidence="6">
    <location>
        <begin position="241"/>
        <end position="262"/>
    </location>
</feature>
<feature type="transmembrane region" description="Helical" evidence="6">
    <location>
        <begin position="66"/>
        <end position="86"/>
    </location>
</feature>
<feature type="transmembrane region" description="Helical" evidence="6">
    <location>
        <begin position="125"/>
        <end position="146"/>
    </location>
</feature>
<sequence>MQEDIFTNMTHKDLKRQLNAFKTYVGLYVSRYDFCRLFLGRLISNCGDSIYTLVLSWYILETTNSAWYVGVLNFLIFIPNTFSFIFGKKIDSHPKKNLLVILEWAQLLAVLGIILGMSLREIHASLSLTIILTCVFLASMVGLNTYTVQDALVPKLIPTKDLAKAEMYMSVAYNGTDYVFTAVSGFLLSVISYIPLLFIDIVTFLSSILFFRRIEFQEIIEQTNERTDFLSGLRFIWHNKVVLAITLGGAIANFLFAGLNVYQLLIAREVGDSTFYGLLVSASAIGTLVGTTLGANLVLQRLSVGKAFWLATALFGTGIGFTALFRNSFSLLLIWFLSCLFLGVTHVTQKPILQTEIPDEHLGEVFSAFYTVTIPTLALGSLILVSLLYFSNKTLRQYDIS</sequence>
<comment type="subcellular location">
    <subcellularLocation>
        <location evidence="1">Cell membrane</location>
        <topology evidence="1">Multi-pass membrane protein</topology>
    </subcellularLocation>
</comment>
<dbReference type="GO" id="GO:0022857">
    <property type="term" value="F:transmembrane transporter activity"/>
    <property type="evidence" value="ECO:0007669"/>
    <property type="project" value="InterPro"/>
</dbReference>
<dbReference type="EMBL" id="CP001129">
    <property type="protein sequence ID" value="ACG61480.1"/>
    <property type="molecule type" value="Genomic_DNA"/>
</dbReference>
<dbReference type="Pfam" id="PF07690">
    <property type="entry name" value="MFS_1"/>
    <property type="match status" value="1"/>
</dbReference>
<name>B4U541_STREM</name>
<dbReference type="KEGG" id="sez:Sez_0098"/>
<feature type="transmembrane region" description="Helical" evidence="6">
    <location>
        <begin position="368"/>
        <end position="390"/>
    </location>
</feature>
<keyword evidence="4 6" id="KW-1133">Transmembrane helix</keyword>
<reference evidence="7 8" key="1">
    <citation type="journal article" date="2008" name="PLoS ONE">
        <title>Genome sequence of a lancefield group C Streptococcus zooepidemicus strain causing epidemic nephritis: new information about an old disease.</title>
        <authorList>
            <person name="Beres S.B."/>
            <person name="Sesso R."/>
            <person name="Pinto S.W.L."/>
            <person name="Hoe N.P."/>
            <person name="Porcella S.F."/>
            <person name="Deleo F.R."/>
            <person name="Musser J.M."/>
        </authorList>
    </citation>
    <scope>NUCLEOTIDE SEQUENCE [LARGE SCALE GENOMIC DNA]</scope>
    <source>
        <strain evidence="7 8">MGCS10565</strain>
    </source>
</reference>
<gene>
    <name evidence="7" type="ordered locus">Sez_0098</name>
</gene>
<dbReference type="CDD" id="cd06173">
    <property type="entry name" value="MFS_MefA_like"/>
    <property type="match status" value="1"/>
</dbReference>
<dbReference type="HOGENOM" id="CLU_034180_13_1_9"/>
<accession>B4U541</accession>
<keyword evidence="3 6" id="KW-0812">Transmembrane</keyword>
<evidence type="ECO:0000256" key="3">
    <source>
        <dbReference type="ARBA" id="ARBA00022692"/>
    </source>
</evidence>
<feature type="transmembrane region" description="Helical" evidence="6">
    <location>
        <begin position="274"/>
        <end position="295"/>
    </location>
</feature>
<organism evidence="7 8">
    <name type="scientific">Streptococcus equi subsp. zooepidemicus (strain MGCS10565)</name>
    <dbReference type="NCBI Taxonomy" id="552526"/>
    <lineage>
        <taxon>Bacteria</taxon>
        <taxon>Bacillati</taxon>
        <taxon>Bacillota</taxon>
        <taxon>Bacilli</taxon>
        <taxon>Lactobacillales</taxon>
        <taxon>Streptococcaceae</taxon>
        <taxon>Streptococcus</taxon>
    </lineage>
</organism>
<protein>
    <submittedName>
        <fullName evidence="7">Macrolide efflux protein, putative</fullName>
    </submittedName>
</protein>
<evidence type="ECO:0000256" key="5">
    <source>
        <dbReference type="ARBA" id="ARBA00023136"/>
    </source>
</evidence>
<feature type="transmembrane region" description="Helical" evidence="6">
    <location>
        <begin position="331"/>
        <end position="348"/>
    </location>
</feature>
<evidence type="ECO:0000313" key="7">
    <source>
        <dbReference type="EMBL" id="ACG61480.1"/>
    </source>
</evidence>
<dbReference type="GO" id="GO:0005886">
    <property type="term" value="C:plasma membrane"/>
    <property type="evidence" value="ECO:0007669"/>
    <property type="project" value="UniProtKB-SubCell"/>
</dbReference>
<keyword evidence="2" id="KW-1003">Cell membrane</keyword>